<dbReference type="SUPFAM" id="SSF53448">
    <property type="entry name" value="Nucleotide-diphospho-sugar transferases"/>
    <property type="match status" value="1"/>
</dbReference>
<organism evidence="4 5">
    <name type="scientific">Bacteroides faecichinchillae</name>
    <dbReference type="NCBI Taxonomy" id="871325"/>
    <lineage>
        <taxon>Bacteria</taxon>
        <taxon>Pseudomonadati</taxon>
        <taxon>Bacteroidota</taxon>
        <taxon>Bacteroidia</taxon>
        <taxon>Bacteroidales</taxon>
        <taxon>Bacteroidaceae</taxon>
        <taxon>Bacteroides</taxon>
    </lineage>
</organism>
<keyword evidence="1" id="KW-0328">Glycosyltransferase</keyword>
<evidence type="ECO:0000256" key="1">
    <source>
        <dbReference type="ARBA" id="ARBA00022676"/>
    </source>
</evidence>
<evidence type="ECO:0000313" key="4">
    <source>
        <dbReference type="EMBL" id="SHF71050.1"/>
    </source>
</evidence>
<name>A0A1M5DVU3_9BACE</name>
<protein>
    <submittedName>
        <fullName evidence="4">Glycosyltransferase involved in cell wall bisynthesis</fullName>
    </submittedName>
</protein>
<evidence type="ECO:0000256" key="2">
    <source>
        <dbReference type="ARBA" id="ARBA00022679"/>
    </source>
</evidence>
<dbReference type="OrthoDB" id="1114838at2"/>
<evidence type="ECO:0000259" key="3">
    <source>
        <dbReference type="Pfam" id="PF00535"/>
    </source>
</evidence>
<dbReference type="AlphaFoldDB" id="A0A1M5DVU3"/>
<dbReference type="InterPro" id="IPR001173">
    <property type="entry name" value="Glyco_trans_2-like"/>
</dbReference>
<keyword evidence="5" id="KW-1185">Reference proteome</keyword>
<dbReference type="InterPro" id="IPR029044">
    <property type="entry name" value="Nucleotide-diphossugar_trans"/>
</dbReference>
<gene>
    <name evidence="4" type="ORF">SAMN05444349_1319</name>
</gene>
<dbReference type="CDD" id="cd00761">
    <property type="entry name" value="Glyco_tranf_GTA_type"/>
    <property type="match status" value="1"/>
</dbReference>
<dbReference type="GO" id="GO:0016758">
    <property type="term" value="F:hexosyltransferase activity"/>
    <property type="evidence" value="ECO:0007669"/>
    <property type="project" value="UniProtKB-ARBA"/>
</dbReference>
<proteinExistence type="predicted"/>
<evidence type="ECO:0000313" key="5">
    <source>
        <dbReference type="Proteomes" id="UP000184436"/>
    </source>
</evidence>
<dbReference type="EMBL" id="FQVD01000031">
    <property type="protein sequence ID" value="SHF71050.1"/>
    <property type="molecule type" value="Genomic_DNA"/>
</dbReference>
<dbReference type="PANTHER" id="PTHR22916:SF51">
    <property type="entry name" value="GLYCOSYLTRANSFERASE EPSH-RELATED"/>
    <property type="match status" value="1"/>
</dbReference>
<dbReference type="RefSeq" id="WP_025075774.1">
    <property type="nucleotide sequence ID" value="NZ_FQVD01000031.1"/>
</dbReference>
<feature type="domain" description="Glycosyltransferase 2-like" evidence="3">
    <location>
        <begin position="5"/>
        <end position="168"/>
    </location>
</feature>
<keyword evidence="2 4" id="KW-0808">Transferase</keyword>
<dbReference type="Proteomes" id="UP000184436">
    <property type="component" value="Unassembled WGS sequence"/>
</dbReference>
<dbReference type="Gene3D" id="3.90.550.10">
    <property type="entry name" value="Spore Coat Polysaccharide Biosynthesis Protein SpsA, Chain A"/>
    <property type="match status" value="1"/>
</dbReference>
<accession>A0A1M5DVU3</accession>
<dbReference type="STRING" id="871325.SAMN05444349_1319"/>
<dbReference type="PANTHER" id="PTHR22916">
    <property type="entry name" value="GLYCOSYLTRANSFERASE"/>
    <property type="match status" value="1"/>
</dbReference>
<reference evidence="4 5" key="1">
    <citation type="submission" date="2016-11" db="EMBL/GenBank/DDBJ databases">
        <authorList>
            <person name="Jaros S."/>
            <person name="Januszkiewicz K."/>
            <person name="Wedrychowicz H."/>
        </authorList>
    </citation>
    <scope>NUCLEOTIDE SEQUENCE [LARGE SCALE GENOMIC DNA]</scope>
    <source>
        <strain evidence="4 5">DSM 26883</strain>
    </source>
</reference>
<sequence length="327" mass="38211">MPKVSVLIPVYGVECYIRKCAISLFKQTLKDVEYIFVDDCTKDKSIDVLEKTIEEFPDCILKVQILHHSINRGSAVARNTALNAATGEYIIVIDSDDFIEPTMLEELYNKAVNEMADIVVSDYWVDFKDKSVYKKQKAPATGLECLKALLRGDLHASTSNKLVARKLFVDNNISHFEGLNLGEDMSILFRLFYYANKVSYLPHAYLHYVQYNASSYTSKISEKSRENIIKLIEIIEIFFQTNKIQDKDLWQDFDYYKLSVKSILLISCEKEERKKYWDIYNDSVPYLYQHPTMPMHYKWIVLLASKNKKYLLNLLLCILTLMKKFMR</sequence>
<dbReference type="Pfam" id="PF00535">
    <property type="entry name" value="Glycos_transf_2"/>
    <property type="match status" value="1"/>
</dbReference>